<evidence type="ECO:0000256" key="1">
    <source>
        <dbReference type="ARBA" id="ARBA00004141"/>
    </source>
</evidence>
<dbReference type="GO" id="GO:0000139">
    <property type="term" value="C:Golgi membrane"/>
    <property type="evidence" value="ECO:0007669"/>
    <property type="project" value="InterPro"/>
</dbReference>
<keyword evidence="7" id="KW-1185">Reference proteome</keyword>
<feature type="transmembrane region" description="Helical" evidence="5">
    <location>
        <begin position="272"/>
        <end position="297"/>
    </location>
</feature>
<evidence type="ECO:0000256" key="5">
    <source>
        <dbReference type="SAM" id="Phobius"/>
    </source>
</evidence>
<dbReference type="NCBIfam" id="TIGR00803">
    <property type="entry name" value="nst"/>
    <property type="match status" value="1"/>
</dbReference>
<dbReference type="PIRSF" id="PIRSF005799">
    <property type="entry name" value="UDP-gal_transpt"/>
    <property type="match status" value="1"/>
</dbReference>
<keyword evidence="4 5" id="KW-0472">Membrane</keyword>
<sequence length="303" mass="31891">MLSMRYSKMPSQPKYLSTTAVVSAEVVKIVLSFAVLFSQMGTPAVGFVWRAVFVAWKDTLLVGVPAFIYLVQNNLLYVATTHLDAATCQVAYQLKLLTTAFFTVTMLKRHISNRRWAALGLLFVGVVMVQAPAGSSGAPAKLGQSPVLGMAAVFGACFLSGLAGVWLERIIKQTADVPIWVRNIQLGVVSLALGLGSVALLDGAAVAERGFFQGYTWLTASVVLQVSAGGLLVGLIMKYADNLLKGFATSLSIILSSVVSTFIPAFGFEPGLAFFCGSALVIAATIIYSSPAAVIAVGDVGIV</sequence>
<dbReference type="SUPFAM" id="SSF103481">
    <property type="entry name" value="Multidrug resistance efflux transporter EmrE"/>
    <property type="match status" value="1"/>
</dbReference>
<comment type="subcellular location">
    <subcellularLocation>
        <location evidence="1">Membrane</location>
        <topology evidence="1">Multi-pass membrane protein</topology>
    </subcellularLocation>
</comment>
<evidence type="ECO:0000313" key="6">
    <source>
        <dbReference type="EMBL" id="KOO26117.1"/>
    </source>
</evidence>
<dbReference type="AlphaFoldDB" id="A0A0M0JIG2"/>
<accession>A0A0M0JIG2</accession>
<dbReference type="Proteomes" id="UP000037460">
    <property type="component" value="Unassembled WGS sequence"/>
</dbReference>
<gene>
    <name evidence="6" type="ORF">Ctob_011654</name>
</gene>
<dbReference type="InterPro" id="IPR037185">
    <property type="entry name" value="EmrE-like"/>
</dbReference>
<organism evidence="6 7">
    <name type="scientific">Chrysochromulina tobinii</name>
    <dbReference type="NCBI Taxonomy" id="1460289"/>
    <lineage>
        <taxon>Eukaryota</taxon>
        <taxon>Haptista</taxon>
        <taxon>Haptophyta</taxon>
        <taxon>Prymnesiophyceae</taxon>
        <taxon>Prymnesiales</taxon>
        <taxon>Chrysochromulinaceae</taxon>
        <taxon>Chrysochromulina</taxon>
    </lineage>
</organism>
<dbReference type="EMBL" id="JWZX01002889">
    <property type="protein sequence ID" value="KOO26117.1"/>
    <property type="molecule type" value="Genomic_DNA"/>
</dbReference>
<protein>
    <submittedName>
        <fullName evidence="6">Udp-galactose translocator</fullName>
    </submittedName>
</protein>
<feature type="transmembrane region" description="Helical" evidence="5">
    <location>
        <begin position="147"/>
        <end position="167"/>
    </location>
</feature>
<feature type="transmembrane region" description="Helical" evidence="5">
    <location>
        <begin position="20"/>
        <end position="41"/>
    </location>
</feature>
<dbReference type="Pfam" id="PF04142">
    <property type="entry name" value="Nuc_sug_transp"/>
    <property type="match status" value="1"/>
</dbReference>
<evidence type="ECO:0000256" key="4">
    <source>
        <dbReference type="ARBA" id="ARBA00023136"/>
    </source>
</evidence>
<feature type="transmembrane region" description="Helical" evidence="5">
    <location>
        <begin position="116"/>
        <end position="135"/>
    </location>
</feature>
<reference evidence="7" key="1">
    <citation type="journal article" date="2015" name="PLoS Genet.">
        <title>Genome Sequence and Transcriptome Analyses of Chrysochromulina tobin: Metabolic Tools for Enhanced Algal Fitness in the Prominent Order Prymnesiales (Haptophyceae).</title>
        <authorList>
            <person name="Hovde B.T."/>
            <person name="Deodato C.R."/>
            <person name="Hunsperger H.M."/>
            <person name="Ryken S.A."/>
            <person name="Yost W."/>
            <person name="Jha R.K."/>
            <person name="Patterson J."/>
            <person name="Monnat R.J. Jr."/>
            <person name="Barlow S.B."/>
            <person name="Starkenburg S.R."/>
            <person name="Cattolico R.A."/>
        </authorList>
    </citation>
    <scope>NUCLEOTIDE SEQUENCE</scope>
    <source>
        <strain evidence="7">CCMP291</strain>
    </source>
</reference>
<dbReference type="InterPro" id="IPR007271">
    <property type="entry name" value="Nuc_sug_transpt"/>
</dbReference>
<feature type="transmembrane region" description="Helical" evidence="5">
    <location>
        <begin position="212"/>
        <end position="235"/>
    </location>
</feature>
<comment type="caution">
    <text evidence="6">The sequence shown here is derived from an EMBL/GenBank/DDBJ whole genome shotgun (WGS) entry which is preliminary data.</text>
</comment>
<name>A0A0M0JIG2_9EUKA</name>
<keyword evidence="2 5" id="KW-0812">Transmembrane</keyword>
<evidence type="ECO:0000256" key="3">
    <source>
        <dbReference type="ARBA" id="ARBA00022989"/>
    </source>
</evidence>
<dbReference type="GO" id="GO:0015165">
    <property type="term" value="F:pyrimidine nucleotide-sugar transmembrane transporter activity"/>
    <property type="evidence" value="ECO:0007669"/>
    <property type="project" value="InterPro"/>
</dbReference>
<proteinExistence type="predicted"/>
<feature type="transmembrane region" description="Helical" evidence="5">
    <location>
        <begin position="179"/>
        <end position="200"/>
    </location>
</feature>
<keyword evidence="3 5" id="KW-1133">Transmembrane helix</keyword>
<feature type="transmembrane region" description="Helical" evidence="5">
    <location>
        <begin position="47"/>
        <end position="71"/>
    </location>
</feature>
<evidence type="ECO:0000313" key="7">
    <source>
        <dbReference type="Proteomes" id="UP000037460"/>
    </source>
</evidence>
<evidence type="ECO:0000256" key="2">
    <source>
        <dbReference type="ARBA" id="ARBA00022692"/>
    </source>
</evidence>
<dbReference type="PANTHER" id="PTHR10231">
    <property type="entry name" value="NUCLEOTIDE-SUGAR TRANSMEMBRANE TRANSPORTER"/>
    <property type="match status" value="1"/>
</dbReference>
<feature type="transmembrane region" description="Helical" evidence="5">
    <location>
        <begin position="247"/>
        <end position="266"/>
    </location>
</feature>
<dbReference type="OrthoDB" id="408493at2759"/>